<dbReference type="InterPro" id="IPR002182">
    <property type="entry name" value="NB-ARC"/>
</dbReference>
<evidence type="ECO:0000313" key="3">
    <source>
        <dbReference type="EMBL" id="CAL5079444.1"/>
    </source>
</evidence>
<dbReference type="PANTHER" id="PTHR33377:SF30">
    <property type="entry name" value="OS07G0117000 PROTEIN"/>
    <property type="match status" value="1"/>
</dbReference>
<feature type="domain" description="NB-ARC" evidence="2">
    <location>
        <begin position="160"/>
        <end position="302"/>
    </location>
</feature>
<evidence type="ECO:0000256" key="1">
    <source>
        <dbReference type="SAM" id="MobiDB-lite"/>
    </source>
</evidence>
<proteinExistence type="predicted"/>
<organism evidence="3 4">
    <name type="scientific">Urochloa decumbens</name>
    <dbReference type="NCBI Taxonomy" id="240449"/>
    <lineage>
        <taxon>Eukaryota</taxon>
        <taxon>Viridiplantae</taxon>
        <taxon>Streptophyta</taxon>
        <taxon>Embryophyta</taxon>
        <taxon>Tracheophyta</taxon>
        <taxon>Spermatophyta</taxon>
        <taxon>Magnoliopsida</taxon>
        <taxon>Liliopsida</taxon>
        <taxon>Poales</taxon>
        <taxon>Poaceae</taxon>
        <taxon>PACMAD clade</taxon>
        <taxon>Panicoideae</taxon>
        <taxon>Panicodae</taxon>
        <taxon>Paniceae</taxon>
        <taxon>Melinidinae</taxon>
        <taxon>Urochloa</taxon>
    </lineage>
</organism>
<dbReference type="EMBL" id="OZ075117">
    <property type="protein sequence ID" value="CAL5079444.1"/>
    <property type="molecule type" value="Genomic_DNA"/>
</dbReference>
<name>A0ABC9FQL8_9POAL</name>
<dbReference type="Proteomes" id="UP001497457">
    <property type="component" value="Chromosome 7b"/>
</dbReference>
<dbReference type="Pfam" id="PF00931">
    <property type="entry name" value="NB-ARC"/>
    <property type="match status" value="1"/>
</dbReference>
<dbReference type="PANTHER" id="PTHR33377">
    <property type="entry name" value="OS10G0134700 PROTEIN-RELATED"/>
    <property type="match status" value="1"/>
</dbReference>
<dbReference type="SUPFAM" id="SSF52540">
    <property type="entry name" value="P-loop containing nucleoside triphosphate hydrolases"/>
    <property type="match status" value="1"/>
</dbReference>
<dbReference type="Gene3D" id="3.40.50.300">
    <property type="entry name" value="P-loop containing nucleotide triphosphate hydrolases"/>
    <property type="match status" value="1"/>
</dbReference>
<dbReference type="AlphaFoldDB" id="A0ABC9FQL8"/>
<sequence length="470" mass="53633">MLLLRVHVVVEEAEQRHITNQALLRDLNLIRKEMYIGCHALDVFRCRDHHKETARDDQGQAESSSSTPSRFNPAKRLCFRGGTGSSEQERLHEVLGRLEATIRDASELFVLLSGCPRRCRQPYSMYLLLDNCMFSRHMEMERLMGFLLQEDASSGDSGAENPPAVLPVIGPGRVGKTTIIEHACNDERVRSHFSQIMRFSQDSIRDVKTIATLGDCSVIKLHNHNRAVGGERTLVIIELTGDIDEHVWAKLYSDCTHQVATGSKIIVASRSDKIANLGTTQPLTVQSFAEEAYWYFFKVRTFGSADVKDHPKVASIAMDLAREINGCFFSASVFSRLLKDNFDAHFWSMALGIAREFKRKNLLLFGADFVDLWQVVDPVFVRRASNTSSEYFVILDDYQTVSQSIEGPQMNIRDLIFGNNNDVKRLRGRFKVLAWRSHIPPHYSYMMTCEVRRPQRMLSSRKKRIQQIAR</sequence>
<evidence type="ECO:0000259" key="2">
    <source>
        <dbReference type="Pfam" id="PF00931"/>
    </source>
</evidence>
<keyword evidence="4" id="KW-1185">Reference proteome</keyword>
<feature type="compositionally biased region" description="Polar residues" evidence="1">
    <location>
        <begin position="60"/>
        <end position="70"/>
    </location>
</feature>
<gene>
    <name evidence="3" type="ORF">URODEC1_LOCUS107625</name>
</gene>
<accession>A0ABC9FQL8</accession>
<protein>
    <recommendedName>
        <fullName evidence="2">NB-ARC domain-containing protein</fullName>
    </recommendedName>
</protein>
<evidence type="ECO:0000313" key="4">
    <source>
        <dbReference type="Proteomes" id="UP001497457"/>
    </source>
</evidence>
<dbReference type="InterPro" id="IPR027417">
    <property type="entry name" value="P-loop_NTPase"/>
</dbReference>
<feature type="region of interest" description="Disordered" evidence="1">
    <location>
        <begin position="53"/>
        <end position="75"/>
    </location>
</feature>
<reference evidence="3" key="1">
    <citation type="submission" date="2024-10" db="EMBL/GenBank/DDBJ databases">
        <authorList>
            <person name="Ryan C."/>
        </authorList>
    </citation>
    <scope>NUCLEOTIDE SEQUENCE [LARGE SCALE GENOMIC DNA]</scope>
</reference>